<dbReference type="Pfam" id="PF00462">
    <property type="entry name" value="Glutaredoxin"/>
    <property type="match status" value="1"/>
</dbReference>
<dbReference type="GO" id="GO:0034599">
    <property type="term" value="P:cellular response to oxidative stress"/>
    <property type="evidence" value="ECO:0007669"/>
    <property type="project" value="TreeGrafter"/>
</dbReference>
<sequence>MASELASTLSKSDVVILSSTGCPFCRKVTQAFAAKKVAFLEIDYDELDDGDAVRAEVLKAHQMRSVPAVFVKGKFVGGCNDGPEPWMGALPLLASGKLEEMIAAK</sequence>
<feature type="domain" description="Glutaredoxin" evidence="1">
    <location>
        <begin position="14"/>
        <end position="76"/>
    </location>
</feature>
<proteinExistence type="predicted"/>
<evidence type="ECO:0000313" key="2">
    <source>
        <dbReference type="EMBL" id="CAD8700615.1"/>
    </source>
</evidence>
<dbReference type="PRINTS" id="PR00160">
    <property type="entry name" value="GLUTAREDOXIN"/>
</dbReference>
<organism evidence="2">
    <name type="scientific">Mantoniella antarctica</name>
    <dbReference type="NCBI Taxonomy" id="81844"/>
    <lineage>
        <taxon>Eukaryota</taxon>
        <taxon>Viridiplantae</taxon>
        <taxon>Chlorophyta</taxon>
        <taxon>Mamiellophyceae</taxon>
        <taxon>Mamiellales</taxon>
        <taxon>Mamiellaceae</taxon>
        <taxon>Mantoniella</taxon>
    </lineage>
</organism>
<dbReference type="GO" id="GO:0015038">
    <property type="term" value="F:glutathione disulfide oxidoreductase activity"/>
    <property type="evidence" value="ECO:0007669"/>
    <property type="project" value="TreeGrafter"/>
</dbReference>
<dbReference type="GO" id="GO:0005737">
    <property type="term" value="C:cytoplasm"/>
    <property type="evidence" value="ECO:0007669"/>
    <property type="project" value="TreeGrafter"/>
</dbReference>
<protein>
    <recommendedName>
        <fullName evidence="1">Glutaredoxin domain-containing protein</fullName>
    </recommendedName>
</protein>
<dbReference type="InterPro" id="IPR014025">
    <property type="entry name" value="Glutaredoxin_subgr"/>
</dbReference>
<dbReference type="PANTHER" id="PTHR45694:SF18">
    <property type="entry name" value="GLUTAREDOXIN-1-RELATED"/>
    <property type="match status" value="1"/>
</dbReference>
<dbReference type="InterPro" id="IPR036249">
    <property type="entry name" value="Thioredoxin-like_sf"/>
</dbReference>
<evidence type="ECO:0000259" key="1">
    <source>
        <dbReference type="Pfam" id="PF00462"/>
    </source>
</evidence>
<accession>A0A7S0X3S7</accession>
<name>A0A7S0X3S7_9CHLO</name>
<dbReference type="InterPro" id="IPR002109">
    <property type="entry name" value="Glutaredoxin"/>
</dbReference>
<gene>
    <name evidence="2" type="ORF">MANT1106_LOCUS3297</name>
</gene>
<dbReference type="PROSITE" id="PS51354">
    <property type="entry name" value="GLUTAREDOXIN_2"/>
    <property type="match status" value="1"/>
</dbReference>
<dbReference type="Gene3D" id="3.40.30.10">
    <property type="entry name" value="Glutaredoxin"/>
    <property type="match status" value="1"/>
</dbReference>
<reference evidence="2" key="1">
    <citation type="submission" date="2021-01" db="EMBL/GenBank/DDBJ databases">
        <authorList>
            <person name="Corre E."/>
            <person name="Pelletier E."/>
            <person name="Niang G."/>
            <person name="Scheremetjew M."/>
            <person name="Finn R."/>
            <person name="Kale V."/>
            <person name="Holt S."/>
            <person name="Cochrane G."/>
            <person name="Meng A."/>
            <person name="Brown T."/>
            <person name="Cohen L."/>
        </authorList>
    </citation>
    <scope>NUCLEOTIDE SEQUENCE</scope>
    <source>
        <strain evidence="2">SL-175</strain>
    </source>
</reference>
<dbReference type="SUPFAM" id="SSF52833">
    <property type="entry name" value="Thioredoxin-like"/>
    <property type="match status" value="1"/>
</dbReference>
<dbReference type="EMBL" id="HBFC01005860">
    <property type="protein sequence ID" value="CAD8700615.1"/>
    <property type="molecule type" value="Transcribed_RNA"/>
</dbReference>
<dbReference type="PANTHER" id="PTHR45694">
    <property type="entry name" value="GLUTAREDOXIN 2"/>
    <property type="match status" value="1"/>
</dbReference>
<dbReference type="AlphaFoldDB" id="A0A7S0X3S7"/>